<accession>A0AAD1XDL3</accession>
<dbReference type="AlphaFoldDB" id="A0AAD1XDL3"/>
<gene>
    <name evidence="1" type="ORF">ECRASSUSDP1_LOCUS13698</name>
</gene>
<dbReference type="Proteomes" id="UP001295684">
    <property type="component" value="Unassembled WGS sequence"/>
</dbReference>
<organism evidence="1 2">
    <name type="scientific">Euplotes crassus</name>
    <dbReference type="NCBI Taxonomy" id="5936"/>
    <lineage>
        <taxon>Eukaryota</taxon>
        <taxon>Sar</taxon>
        <taxon>Alveolata</taxon>
        <taxon>Ciliophora</taxon>
        <taxon>Intramacronucleata</taxon>
        <taxon>Spirotrichea</taxon>
        <taxon>Hypotrichia</taxon>
        <taxon>Euplotida</taxon>
        <taxon>Euplotidae</taxon>
        <taxon>Moneuplotes</taxon>
    </lineage>
</organism>
<evidence type="ECO:0000313" key="1">
    <source>
        <dbReference type="EMBL" id="CAI2372369.1"/>
    </source>
</evidence>
<comment type="caution">
    <text evidence="1">The sequence shown here is derived from an EMBL/GenBank/DDBJ whole genome shotgun (WGS) entry which is preliminary data.</text>
</comment>
<sequence length="181" mass="21537">MNTNCLKKNKQPKTSWPLKNLLFHNIKPKLAIRKKNEGTEAQKMPSQILESKIGETIRTKIKESKKHNINIQQREKVEFRANRSKMEKINRLMRANSIENDQNSYLFEDLEVKNLFLRVKEKLKFSKYNNGQFFSPQKLYEKLLEINCRVRQRSRCKAILDRAETRLPIISKNLLPTNCNY</sequence>
<name>A0AAD1XDL3_EUPCR</name>
<keyword evidence="2" id="KW-1185">Reference proteome</keyword>
<protein>
    <submittedName>
        <fullName evidence="1">Uncharacterized protein</fullName>
    </submittedName>
</protein>
<proteinExistence type="predicted"/>
<dbReference type="EMBL" id="CAMPGE010013652">
    <property type="protein sequence ID" value="CAI2372369.1"/>
    <property type="molecule type" value="Genomic_DNA"/>
</dbReference>
<reference evidence="1" key="1">
    <citation type="submission" date="2023-07" db="EMBL/GenBank/DDBJ databases">
        <authorList>
            <consortium name="AG Swart"/>
            <person name="Singh M."/>
            <person name="Singh A."/>
            <person name="Seah K."/>
            <person name="Emmerich C."/>
        </authorList>
    </citation>
    <scope>NUCLEOTIDE SEQUENCE</scope>
    <source>
        <strain evidence="1">DP1</strain>
    </source>
</reference>
<evidence type="ECO:0000313" key="2">
    <source>
        <dbReference type="Proteomes" id="UP001295684"/>
    </source>
</evidence>